<evidence type="ECO:0000256" key="1">
    <source>
        <dbReference type="ARBA" id="ARBA00023015"/>
    </source>
</evidence>
<keyword evidence="3" id="KW-0804">Transcription</keyword>
<dbReference type="PANTHER" id="PTHR33204:SF29">
    <property type="entry name" value="TRANSCRIPTIONAL REGULATOR"/>
    <property type="match status" value="1"/>
</dbReference>
<feature type="domain" description="HTH hxlR-type" evidence="4">
    <location>
        <begin position="8"/>
        <end position="106"/>
    </location>
</feature>
<evidence type="ECO:0000313" key="5">
    <source>
        <dbReference type="EMBL" id="AYM52865.1"/>
    </source>
</evidence>
<keyword evidence="1" id="KW-0805">Transcription regulation</keyword>
<reference evidence="5" key="1">
    <citation type="journal article" date="2018" name="J. Ind. Microbiol. Biotechnol.">
        <title>Genome mining reveals uncommon alkylpyrones as type III PKS products from myxobacteria.</title>
        <authorList>
            <person name="Hug J.J."/>
            <person name="Panter F."/>
            <person name="Krug D."/>
            <person name="Muller R."/>
        </authorList>
    </citation>
    <scope>NUCLEOTIDE SEQUENCE</scope>
    <source>
        <strain evidence="5">MCy9487</strain>
    </source>
</reference>
<protein>
    <submittedName>
        <fullName evidence="5">Transcriptional regulator protein</fullName>
    </submittedName>
</protein>
<accession>A0A3S7UVS1</accession>
<dbReference type="EMBL" id="MH908886">
    <property type="protein sequence ID" value="AYM52865.1"/>
    <property type="molecule type" value="Genomic_DNA"/>
</dbReference>
<dbReference type="InterPro" id="IPR036388">
    <property type="entry name" value="WH-like_DNA-bd_sf"/>
</dbReference>
<sequence length="108" mass="12551">MTKRLPLVPAELTLKLIGGRWKLAILCHVFDKPLRLSELHRLMPDVTQKVLIQQLREMETHRLVHREVFRQVPPRVEYQATDLGRSLRPVMANLCDWGRKHAAELAGL</sequence>
<name>A0A3S7UVS1_9BACT</name>
<evidence type="ECO:0000259" key="4">
    <source>
        <dbReference type="PROSITE" id="PS51118"/>
    </source>
</evidence>
<organism evidence="5">
    <name type="scientific">Cystobacterineae bacterium</name>
    <dbReference type="NCBI Taxonomy" id="1934914"/>
    <lineage>
        <taxon>Bacteria</taxon>
        <taxon>Pseudomonadati</taxon>
        <taxon>Myxococcota</taxon>
        <taxon>Myxococcia</taxon>
        <taxon>Myxococcales</taxon>
        <taxon>Cystobacterineae</taxon>
    </lineage>
</organism>
<dbReference type="SUPFAM" id="SSF46785">
    <property type="entry name" value="Winged helix' DNA-binding domain"/>
    <property type="match status" value="1"/>
</dbReference>
<evidence type="ECO:0000256" key="3">
    <source>
        <dbReference type="ARBA" id="ARBA00023163"/>
    </source>
</evidence>
<proteinExistence type="predicted"/>
<dbReference type="InterPro" id="IPR036390">
    <property type="entry name" value="WH_DNA-bd_sf"/>
</dbReference>
<dbReference type="InterPro" id="IPR002577">
    <property type="entry name" value="HTH_HxlR"/>
</dbReference>
<dbReference type="GO" id="GO:0003677">
    <property type="term" value="F:DNA binding"/>
    <property type="evidence" value="ECO:0007669"/>
    <property type="project" value="UniProtKB-KW"/>
</dbReference>
<dbReference type="PROSITE" id="PS51118">
    <property type="entry name" value="HTH_HXLR"/>
    <property type="match status" value="1"/>
</dbReference>
<evidence type="ECO:0000256" key="2">
    <source>
        <dbReference type="ARBA" id="ARBA00023125"/>
    </source>
</evidence>
<dbReference type="AlphaFoldDB" id="A0A3S7UVS1"/>
<dbReference type="Pfam" id="PF01638">
    <property type="entry name" value="HxlR"/>
    <property type="match status" value="1"/>
</dbReference>
<keyword evidence="2" id="KW-0238">DNA-binding</keyword>
<dbReference type="PANTHER" id="PTHR33204">
    <property type="entry name" value="TRANSCRIPTIONAL REGULATOR, MARR FAMILY"/>
    <property type="match status" value="1"/>
</dbReference>
<dbReference type="Gene3D" id="1.10.10.10">
    <property type="entry name" value="Winged helix-like DNA-binding domain superfamily/Winged helix DNA-binding domain"/>
    <property type="match status" value="1"/>
</dbReference>